<proteinExistence type="predicted"/>
<name>A0A7S1JSE4_9ALVE</name>
<evidence type="ECO:0000313" key="1">
    <source>
        <dbReference type="EMBL" id="CAD9052310.1"/>
    </source>
</evidence>
<gene>
    <name evidence="1" type="ORF">VBRA1451_LOCUS7372</name>
</gene>
<dbReference type="AlphaFoldDB" id="A0A7S1JSE4"/>
<accession>A0A7S1JSE4</accession>
<dbReference type="EMBL" id="HBGB01012786">
    <property type="protein sequence ID" value="CAD9052310.1"/>
    <property type="molecule type" value="Transcribed_RNA"/>
</dbReference>
<sequence>MKEKVCVCVSVVWGGVRGAQDVITQKTHYTAPLLSLHACPAGWLDGWMDGLSCHPHTDTPPPALCCTLSPRNRTTAPFMGSFSASFSPSCAQGRGGTSRVVTRSQ</sequence>
<reference evidence="1" key="1">
    <citation type="submission" date="2021-01" db="EMBL/GenBank/DDBJ databases">
        <authorList>
            <person name="Corre E."/>
            <person name="Pelletier E."/>
            <person name="Niang G."/>
            <person name="Scheremetjew M."/>
            <person name="Finn R."/>
            <person name="Kale V."/>
            <person name="Holt S."/>
            <person name="Cochrane G."/>
            <person name="Meng A."/>
            <person name="Brown T."/>
            <person name="Cohen L."/>
        </authorList>
    </citation>
    <scope>NUCLEOTIDE SEQUENCE</scope>
    <source>
        <strain evidence="1">CCMP3346</strain>
    </source>
</reference>
<protein>
    <submittedName>
        <fullName evidence="1">Uncharacterized protein</fullName>
    </submittedName>
</protein>
<organism evidence="1">
    <name type="scientific">Vitrella brassicaformis</name>
    <dbReference type="NCBI Taxonomy" id="1169539"/>
    <lineage>
        <taxon>Eukaryota</taxon>
        <taxon>Sar</taxon>
        <taxon>Alveolata</taxon>
        <taxon>Colpodellida</taxon>
        <taxon>Vitrellaceae</taxon>
        <taxon>Vitrella</taxon>
    </lineage>
</organism>